<evidence type="ECO:0000256" key="6">
    <source>
        <dbReference type="ARBA" id="ARBA00023026"/>
    </source>
</evidence>
<dbReference type="GO" id="GO:0004725">
    <property type="term" value="F:protein tyrosine phosphatase activity"/>
    <property type="evidence" value="ECO:0007669"/>
    <property type="project" value="UniProtKB-EC"/>
</dbReference>
<keyword evidence="5" id="KW-0904">Protein phosphatase</keyword>
<dbReference type="InterPro" id="IPR000387">
    <property type="entry name" value="Tyr_Pase_dom"/>
</dbReference>
<evidence type="ECO:0000259" key="8">
    <source>
        <dbReference type="PROSITE" id="PS50056"/>
    </source>
</evidence>
<name>A0AAW6UJT8_PRORE</name>
<dbReference type="SMART" id="SM00404">
    <property type="entry name" value="PTPc_motif"/>
    <property type="match status" value="1"/>
</dbReference>
<evidence type="ECO:0000256" key="5">
    <source>
        <dbReference type="ARBA" id="ARBA00022912"/>
    </source>
</evidence>
<evidence type="ECO:0000256" key="1">
    <source>
        <dbReference type="ARBA" id="ARBA00004613"/>
    </source>
</evidence>
<dbReference type="PROSITE" id="PS00383">
    <property type="entry name" value="TYR_PHOSPHATASE_1"/>
    <property type="match status" value="1"/>
</dbReference>
<dbReference type="Pfam" id="PF00102">
    <property type="entry name" value="Y_phosphatase"/>
    <property type="match status" value="1"/>
</dbReference>
<evidence type="ECO:0000256" key="3">
    <source>
        <dbReference type="ARBA" id="ARBA00022525"/>
    </source>
</evidence>
<dbReference type="GO" id="GO:0005576">
    <property type="term" value="C:extracellular region"/>
    <property type="evidence" value="ECO:0007669"/>
    <property type="project" value="UniProtKB-SubCell"/>
</dbReference>
<comment type="subcellular location">
    <subcellularLocation>
        <location evidence="1">Secreted</location>
    </subcellularLocation>
</comment>
<dbReference type="InterPro" id="IPR003546">
    <property type="entry name" value="Tyr_Pase_SptP/YopH"/>
</dbReference>
<dbReference type="PANTHER" id="PTHR46163">
    <property type="entry name" value="TYROSINE-PROTEIN PHOSPHATASE-RELATED"/>
    <property type="match status" value="1"/>
</dbReference>
<feature type="domain" description="Tyrosine-protein phosphatase" evidence="7">
    <location>
        <begin position="145"/>
        <end position="375"/>
    </location>
</feature>
<dbReference type="PROSITE" id="PS50056">
    <property type="entry name" value="TYR_PHOSPHATASE_2"/>
    <property type="match status" value="1"/>
</dbReference>
<evidence type="ECO:0000256" key="4">
    <source>
        <dbReference type="ARBA" id="ARBA00022801"/>
    </source>
</evidence>
<dbReference type="InterPro" id="IPR003595">
    <property type="entry name" value="Tyr_Pase_cat"/>
</dbReference>
<evidence type="ECO:0000259" key="7">
    <source>
        <dbReference type="PROSITE" id="PS50055"/>
    </source>
</evidence>
<comment type="caution">
    <text evidence="9">The sequence shown here is derived from an EMBL/GenBank/DDBJ whole genome shotgun (WGS) entry which is preliminary data.</text>
</comment>
<dbReference type="AlphaFoldDB" id="A0AAW6UJT8"/>
<dbReference type="InterPro" id="IPR029021">
    <property type="entry name" value="Prot-tyrosine_phosphatase-like"/>
</dbReference>
<evidence type="ECO:0000313" key="9">
    <source>
        <dbReference type="EMBL" id="MDI9093793.1"/>
    </source>
</evidence>
<dbReference type="InterPro" id="IPR052782">
    <property type="entry name" value="Oocyte-zygote_transition_reg"/>
</dbReference>
<feature type="domain" description="Tyrosine specific protein phosphatases" evidence="8">
    <location>
        <begin position="305"/>
        <end position="375"/>
    </location>
</feature>
<dbReference type="EMBL" id="JAOWIN010000011">
    <property type="protein sequence ID" value="MDI9093793.1"/>
    <property type="molecule type" value="Genomic_DNA"/>
</dbReference>
<dbReference type="Proteomes" id="UP001159001">
    <property type="component" value="Unassembled WGS sequence"/>
</dbReference>
<organism evidence="9 10">
    <name type="scientific">Providencia rettgeri</name>
    <dbReference type="NCBI Taxonomy" id="587"/>
    <lineage>
        <taxon>Bacteria</taxon>
        <taxon>Pseudomonadati</taxon>
        <taxon>Pseudomonadota</taxon>
        <taxon>Gammaproteobacteria</taxon>
        <taxon>Enterobacterales</taxon>
        <taxon>Morganellaceae</taxon>
        <taxon>Providencia</taxon>
    </lineage>
</organism>
<protein>
    <recommendedName>
        <fullName evidence="2">protein-tyrosine-phosphatase</fullName>
        <ecNumber evidence="2">3.1.3.48</ecNumber>
    </recommendedName>
</protein>
<dbReference type="PROSITE" id="PS50055">
    <property type="entry name" value="TYR_PHOSPHATASE_PTP"/>
    <property type="match status" value="1"/>
</dbReference>
<dbReference type="RefSeq" id="WP_196731623.1">
    <property type="nucleotide sequence ID" value="NZ_JADSTA010000002.1"/>
</dbReference>
<reference evidence="9" key="1">
    <citation type="submission" date="2022-10" db="EMBL/GenBank/DDBJ databases">
        <title>Bacterial isolates recovered from the One Health project in Brazil.</title>
        <authorList>
            <person name="Valiatti T.B."/>
            <person name="Santos F."/>
            <person name="Cayo R."/>
            <person name="Gales A.C."/>
        </authorList>
    </citation>
    <scope>NUCLEOTIDE SEQUENCE</scope>
    <source>
        <strain evidence="9">PVR188</strain>
    </source>
</reference>
<dbReference type="InterPro" id="IPR016130">
    <property type="entry name" value="Tyr_Pase_AS"/>
</dbReference>
<dbReference type="Gene3D" id="3.90.190.10">
    <property type="entry name" value="Protein tyrosine phosphatase superfamily"/>
    <property type="match status" value="1"/>
</dbReference>
<keyword evidence="6" id="KW-0843">Virulence</keyword>
<evidence type="ECO:0000256" key="2">
    <source>
        <dbReference type="ARBA" id="ARBA00013064"/>
    </source>
</evidence>
<dbReference type="InterPro" id="IPR000242">
    <property type="entry name" value="PTP_cat"/>
</dbReference>
<dbReference type="EC" id="3.1.3.48" evidence="2"/>
<evidence type="ECO:0000313" key="10">
    <source>
        <dbReference type="Proteomes" id="UP001159001"/>
    </source>
</evidence>
<dbReference type="SUPFAM" id="SSF52799">
    <property type="entry name" value="(Phosphotyrosine protein) phosphatases II"/>
    <property type="match status" value="1"/>
</dbReference>
<proteinExistence type="predicted"/>
<dbReference type="PRINTS" id="PR01371">
    <property type="entry name" value="BACYPHPHTASE"/>
</dbReference>
<gene>
    <name evidence="9" type="ORF">OGX73_14305</name>
</gene>
<keyword evidence="4" id="KW-0378">Hydrolase</keyword>
<accession>A0AAW6UJT8</accession>
<keyword evidence="3" id="KW-0964">Secreted</keyword>
<sequence>MKLCPTDNNTPPAPPIRTTSLEQVANTEYKSARARISDSMSHIKNTTVPTPQNTTSTRSSIFIRDLITGFFSRQTVSHQQDGTIAPRYAFNSRTVDSNPAVELGAAASTLATQSVKYIDNFNKLEEFTKLQNFQYCDQQEVKGARFSDIKTAKETQVCITNSEGIQIGLPANRVKVGDDNLFIRSQYPKNIENHLQMLYENRTPMLCILSSNSDIRDLKLPPYFRMNGTYGRMEVKTKEIQPGDGKPSKIGSLNVKHYSMRLTYDKKPINIPVVHVDNWIDRTSAGTEELKELAKYMAAGIEEKRQFYEFAGSRAINDKDKLLPVIHCAAGVGRTGQVAAAMQLIKPNNELSVPEIIMDMRKTGCGKMVQKKEQFNELLKLETLLNAEKLAQ</sequence>
<dbReference type="CDD" id="cd14559">
    <property type="entry name" value="PTP_YopH-like"/>
    <property type="match status" value="1"/>
</dbReference>
<dbReference type="SMART" id="SM00194">
    <property type="entry name" value="PTPc"/>
    <property type="match status" value="1"/>
</dbReference>